<accession>A0A0G0YRE0</accession>
<organism evidence="2 3">
    <name type="scientific">candidate division WWE3 bacterium GW2011_GWF1_42_14</name>
    <dbReference type="NCBI Taxonomy" id="1619138"/>
    <lineage>
        <taxon>Bacteria</taxon>
        <taxon>Katanobacteria</taxon>
    </lineage>
</organism>
<sequence>MDQLNAIKEGLGVLAAFLISAAVLVGVVLMAFNLIKGGVHSTKKISEMQESDEDQGRTIKYGLLSVLVFLIGILFIGIVFVLPSFQTFTTAGTSGSKFLDMIFSILSLGA</sequence>
<gene>
    <name evidence="2" type="ORF">UV00_C0003G0044</name>
</gene>
<name>A0A0G0YRE0_UNCKA</name>
<reference evidence="2 3" key="1">
    <citation type="journal article" date="2015" name="Nature">
        <title>rRNA introns, odd ribosomes, and small enigmatic genomes across a large radiation of phyla.</title>
        <authorList>
            <person name="Brown C.T."/>
            <person name="Hug L.A."/>
            <person name="Thomas B.C."/>
            <person name="Sharon I."/>
            <person name="Castelle C.J."/>
            <person name="Singh A."/>
            <person name="Wilkins M.J."/>
            <person name="Williams K.H."/>
            <person name="Banfield J.F."/>
        </authorList>
    </citation>
    <scope>NUCLEOTIDE SEQUENCE [LARGE SCALE GENOMIC DNA]</scope>
</reference>
<proteinExistence type="predicted"/>
<keyword evidence="1" id="KW-1133">Transmembrane helix</keyword>
<keyword evidence="1" id="KW-0472">Membrane</keyword>
<comment type="caution">
    <text evidence="2">The sequence shown here is derived from an EMBL/GenBank/DDBJ whole genome shotgun (WGS) entry which is preliminary data.</text>
</comment>
<dbReference type="Proteomes" id="UP000033847">
    <property type="component" value="Unassembled WGS sequence"/>
</dbReference>
<evidence type="ECO:0000256" key="1">
    <source>
        <dbReference type="SAM" id="Phobius"/>
    </source>
</evidence>
<keyword evidence="1" id="KW-0812">Transmembrane</keyword>
<protein>
    <submittedName>
        <fullName evidence="2">Uncharacterized protein</fullName>
    </submittedName>
</protein>
<dbReference type="AlphaFoldDB" id="A0A0G0YRE0"/>
<feature type="transmembrane region" description="Helical" evidence="1">
    <location>
        <begin position="12"/>
        <end position="35"/>
    </location>
</feature>
<evidence type="ECO:0000313" key="2">
    <source>
        <dbReference type="EMBL" id="KKS39212.1"/>
    </source>
</evidence>
<evidence type="ECO:0000313" key="3">
    <source>
        <dbReference type="Proteomes" id="UP000033847"/>
    </source>
</evidence>
<feature type="transmembrane region" description="Helical" evidence="1">
    <location>
        <begin position="61"/>
        <end position="82"/>
    </location>
</feature>
<dbReference type="EMBL" id="LCCU01000003">
    <property type="protein sequence ID" value="KKS39212.1"/>
    <property type="molecule type" value="Genomic_DNA"/>
</dbReference>